<dbReference type="PANTHER" id="PTHR30136:SF24">
    <property type="entry name" value="HTH-TYPE TRANSCRIPTIONAL REPRESSOR ALLR"/>
    <property type="match status" value="1"/>
</dbReference>
<comment type="caution">
    <text evidence="6">The sequence shown here is derived from an EMBL/GenBank/DDBJ whole genome shotgun (WGS) entry which is preliminary data.</text>
</comment>
<dbReference type="PROSITE" id="PS51078">
    <property type="entry name" value="ICLR_ED"/>
    <property type="match status" value="1"/>
</dbReference>
<reference evidence="6 7" key="1">
    <citation type="submission" date="2021-03" db="EMBL/GenBank/DDBJ databases">
        <title>Sequencing the genomes of 1000 actinobacteria strains.</title>
        <authorList>
            <person name="Klenk H.-P."/>
        </authorList>
    </citation>
    <scope>NUCLEOTIDE SEQUENCE [LARGE SCALE GENOMIC DNA]</scope>
    <source>
        <strain evidence="6 7">DSM 14566</strain>
    </source>
</reference>
<evidence type="ECO:0000259" key="4">
    <source>
        <dbReference type="PROSITE" id="PS51077"/>
    </source>
</evidence>
<dbReference type="PANTHER" id="PTHR30136">
    <property type="entry name" value="HELIX-TURN-HELIX TRANSCRIPTIONAL REGULATOR, ICLR FAMILY"/>
    <property type="match status" value="1"/>
</dbReference>
<evidence type="ECO:0000256" key="3">
    <source>
        <dbReference type="ARBA" id="ARBA00023163"/>
    </source>
</evidence>
<dbReference type="InterPro" id="IPR029016">
    <property type="entry name" value="GAF-like_dom_sf"/>
</dbReference>
<evidence type="ECO:0000256" key="2">
    <source>
        <dbReference type="ARBA" id="ARBA00023125"/>
    </source>
</evidence>
<feature type="domain" description="HTH iclR-type" evidence="4">
    <location>
        <begin position="7"/>
        <end position="68"/>
    </location>
</feature>
<evidence type="ECO:0000313" key="7">
    <source>
        <dbReference type="Proteomes" id="UP001519290"/>
    </source>
</evidence>
<accession>A0ABS4WYP7</accession>
<keyword evidence="3" id="KW-0804">Transcription</keyword>
<dbReference type="Pfam" id="PF09339">
    <property type="entry name" value="HTH_IclR"/>
    <property type="match status" value="1"/>
</dbReference>
<evidence type="ECO:0000313" key="6">
    <source>
        <dbReference type="EMBL" id="MBP2381334.1"/>
    </source>
</evidence>
<protein>
    <submittedName>
        <fullName evidence="6">DNA-binding IclR family transcriptional regulator</fullName>
    </submittedName>
</protein>
<keyword evidence="1" id="KW-0805">Transcription regulation</keyword>
<dbReference type="Gene3D" id="3.30.450.40">
    <property type="match status" value="1"/>
</dbReference>
<feature type="domain" description="IclR-ED" evidence="5">
    <location>
        <begin position="69"/>
        <end position="250"/>
    </location>
</feature>
<keyword evidence="2 6" id="KW-0238">DNA-binding</keyword>
<dbReference type="SUPFAM" id="SSF46785">
    <property type="entry name" value="Winged helix' DNA-binding domain"/>
    <property type="match status" value="1"/>
</dbReference>
<keyword evidence="7" id="KW-1185">Reference proteome</keyword>
<organism evidence="6 7">
    <name type="scientific">Brachybacterium sacelli</name>
    <dbReference type="NCBI Taxonomy" id="173364"/>
    <lineage>
        <taxon>Bacteria</taxon>
        <taxon>Bacillati</taxon>
        <taxon>Actinomycetota</taxon>
        <taxon>Actinomycetes</taxon>
        <taxon>Micrococcales</taxon>
        <taxon>Dermabacteraceae</taxon>
        <taxon>Brachybacterium</taxon>
    </lineage>
</organism>
<dbReference type="InterPro" id="IPR036388">
    <property type="entry name" value="WH-like_DNA-bd_sf"/>
</dbReference>
<dbReference type="Pfam" id="PF01614">
    <property type="entry name" value="IclR_C"/>
    <property type="match status" value="1"/>
</dbReference>
<evidence type="ECO:0000259" key="5">
    <source>
        <dbReference type="PROSITE" id="PS51078"/>
    </source>
</evidence>
<dbReference type="EMBL" id="JAGIOD010000001">
    <property type="protein sequence ID" value="MBP2381334.1"/>
    <property type="molecule type" value="Genomic_DNA"/>
</dbReference>
<evidence type="ECO:0000256" key="1">
    <source>
        <dbReference type="ARBA" id="ARBA00023015"/>
    </source>
</evidence>
<dbReference type="InterPro" id="IPR036390">
    <property type="entry name" value="WH_DNA-bd_sf"/>
</dbReference>
<sequence>MANTPSNQSIERAVAVLQAIGTADAESVRASDIARIIDLGASTTGRILATLENLGYVRRGPQGYRIGTAALLLASQGLNHDPVHRESRARAQELAQRIGLTSNVGVRDEGRAIYLCHFEGARASKSHTMIGMDQPLHASALGKCLLLDLSEQERISLLGDLPKYTERTITDHADLGADLDVARRRGWAMEDQEVALGRFCAAAPIRDARGRIVAALSISGRISDLRSLDLPMVTEDVIEVADRISVGLGMITAVPEG</sequence>
<dbReference type="Proteomes" id="UP001519290">
    <property type="component" value="Unassembled WGS sequence"/>
</dbReference>
<dbReference type="InterPro" id="IPR050707">
    <property type="entry name" value="HTH_MetabolicPath_Reg"/>
</dbReference>
<dbReference type="SUPFAM" id="SSF55781">
    <property type="entry name" value="GAF domain-like"/>
    <property type="match status" value="1"/>
</dbReference>
<dbReference type="SMART" id="SM00346">
    <property type="entry name" value="HTH_ICLR"/>
    <property type="match status" value="1"/>
</dbReference>
<dbReference type="PROSITE" id="PS51077">
    <property type="entry name" value="HTH_ICLR"/>
    <property type="match status" value="1"/>
</dbReference>
<dbReference type="Gene3D" id="1.10.10.10">
    <property type="entry name" value="Winged helix-like DNA-binding domain superfamily/Winged helix DNA-binding domain"/>
    <property type="match status" value="1"/>
</dbReference>
<dbReference type="RefSeq" id="WP_209900401.1">
    <property type="nucleotide sequence ID" value="NZ_BAAAJW010000002.1"/>
</dbReference>
<dbReference type="InterPro" id="IPR014757">
    <property type="entry name" value="Tscrpt_reg_IclR_C"/>
</dbReference>
<dbReference type="GO" id="GO:0003677">
    <property type="term" value="F:DNA binding"/>
    <property type="evidence" value="ECO:0007669"/>
    <property type="project" value="UniProtKB-KW"/>
</dbReference>
<proteinExistence type="predicted"/>
<dbReference type="InterPro" id="IPR005471">
    <property type="entry name" value="Tscrpt_reg_IclR_N"/>
</dbReference>
<name>A0ABS4WYP7_9MICO</name>
<gene>
    <name evidence="6" type="ORF">JOF43_001291</name>
</gene>